<gene>
    <name evidence="3" type="ORF">B456_012G130900</name>
</gene>
<dbReference type="AlphaFoldDB" id="A0A0D2V4T4"/>
<proteinExistence type="predicted"/>
<feature type="region of interest" description="Disordered" evidence="1">
    <location>
        <begin position="1"/>
        <end position="20"/>
    </location>
</feature>
<protein>
    <submittedName>
        <fullName evidence="3">Uncharacterized protein</fullName>
    </submittedName>
</protein>
<keyword evidence="2" id="KW-0812">Transmembrane</keyword>
<name>A0A0D2V4T4_GOSRA</name>
<dbReference type="SMR" id="A0A0D2V4T4"/>
<sequence length="54" mass="6579">MAQLEEIDESKNKNNKQQKRNHGSTMFFVMVDYLFLLIFFGFLVFILFKILHFF</sequence>
<evidence type="ECO:0000313" key="4">
    <source>
        <dbReference type="Proteomes" id="UP000032304"/>
    </source>
</evidence>
<evidence type="ECO:0000256" key="1">
    <source>
        <dbReference type="SAM" id="MobiDB-lite"/>
    </source>
</evidence>
<evidence type="ECO:0000256" key="2">
    <source>
        <dbReference type="SAM" id="Phobius"/>
    </source>
</evidence>
<reference evidence="3 4" key="1">
    <citation type="journal article" date="2012" name="Nature">
        <title>Repeated polyploidization of Gossypium genomes and the evolution of spinnable cotton fibres.</title>
        <authorList>
            <person name="Paterson A.H."/>
            <person name="Wendel J.F."/>
            <person name="Gundlach H."/>
            <person name="Guo H."/>
            <person name="Jenkins J."/>
            <person name="Jin D."/>
            <person name="Llewellyn D."/>
            <person name="Showmaker K.C."/>
            <person name="Shu S."/>
            <person name="Udall J."/>
            <person name="Yoo M.J."/>
            <person name="Byers R."/>
            <person name="Chen W."/>
            <person name="Doron-Faigenboim A."/>
            <person name="Duke M.V."/>
            <person name="Gong L."/>
            <person name="Grimwood J."/>
            <person name="Grover C."/>
            <person name="Grupp K."/>
            <person name="Hu G."/>
            <person name="Lee T.H."/>
            <person name="Li J."/>
            <person name="Lin L."/>
            <person name="Liu T."/>
            <person name="Marler B.S."/>
            <person name="Page J.T."/>
            <person name="Roberts A.W."/>
            <person name="Romanel E."/>
            <person name="Sanders W.S."/>
            <person name="Szadkowski E."/>
            <person name="Tan X."/>
            <person name="Tang H."/>
            <person name="Xu C."/>
            <person name="Wang J."/>
            <person name="Wang Z."/>
            <person name="Zhang D."/>
            <person name="Zhang L."/>
            <person name="Ashrafi H."/>
            <person name="Bedon F."/>
            <person name="Bowers J.E."/>
            <person name="Brubaker C.L."/>
            <person name="Chee P.W."/>
            <person name="Das S."/>
            <person name="Gingle A.R."/>
            <person name="Haigler C.H."/>
            <person name="Harker D."/>
            <person name="Hoffmann L.V."/>
            <person name="Hovav R."/>
            <person name="Jones D.C."/>
            <person name="Lemke C."/>
            <person name="Mansoor S."/>
            <person name="ur Rahman M."/>
            <person name="Rainville L.N."/>
            <person name="Rambani A."/>
            <person name="Reddy U.K."/>
            <person name="Rong J.K."/>
            <person name="Saranga Y."/>
            <person name="Scheffler B.E."/>
            <person name="Scheffler J.A."/>
            <person name="Stelly D.M."/>
            <person name="Triplett B.A."/>
            <person name="Van Deynze A."/>
            <person name="Vaslin M.F."/>
            <person name="Waghmare V.N."/>
            <person name="Walford S.A."/>
            <person name="Wright R.J."/>
            <person name="Zaki E.A."/>
            <person name="Zhang T."/>
            <person name="Dennis E.S."/>
            <person name="Mayer K.F."/>
            <person name="Peterson D.G."/>
            <person name="Rokhsar D.S."/>
            <person name="Wang X."/>
            <person name="Schmutz J."/>
        </authorList>
    </citation>
    <scope>NUCLEOTIDE SEQUENCE [LARGE SCALE GENOMIC DNA]</scope>
</reference>
<organism evidence="3 4">
    <name type="scientific">Gossypium raimondii</name>
    <name type="common">Peruvian cotton</name>
    <name type="synonym">Gossypium klotzschianum subsp. raimondii</name>
    <dbReference type="NCBI Taxonomy" id="29730"/>
    <lineage>
        <taxon>Eukaryota</taxon>
        <taxon>Viridiplantae</taxon>
        <taxon>Streptophyta</taxon>
        <taxon>Embryophyta</taxon>
        <taxon>Tracheophyta</taxon>
        <taxon>Spermatophyta</taxon>
        <taxon>Magnoliopsida</taxon>
        <taxon>eudicotyledons</taxon>
        <taxon>Gunneridae</taxon>
        <taxon>Pentapetalae</taxon>
        <taxon>rosids</taxon>
        <taxon>malvids</taxon>
        <taxon>Malvales</taxon>
        <taxon>Malvaceae</taxon>
        <taxon>Malvoideae</taxon>
        <taxon>Gossypium</taxon>
    </lineage>
</organism>
<dbReference type="Proteomes" id="UP000032304">
    <property type="component" value="Chromosome 12"/>
</dbReference>
<dbReference type="EMBL" id="CM001751">
    <property type="protein sequence ID" value="KJB77311.1"/>
    <property type="molecule type" value="Genomic_DNA"/>
</dbReference>
<keyword evidence="2" id="KW-0472">Membrane</keyword>
<keyword evidence="2" id="KW-1133">Transmembrane helix</keyword>
<accession>A0A0D2V4T4</accession>
<dbReference type="eggNOG" id="ENOG502SCM1">
    <property type="taxonomic scope" value="Eukaryota"/>
</dbReference>
<dbReference type="OMA" id="CFIIFKI"/>
<feature type="transmembrane region" description="Helical" evidence="2">
    <location>
        <begin position="26"/>
        <end position="48"/>
    </location>
</feature>
<evidence type="ECO:0000313" key="3">
    <source>
        <dbReference type="EMBL" id="KJB77311.1"/>
    </source>
</evidence>
<keyword evidence="4" id="KW-1185">Reference proteome</keyword>
<dbReference type="Gramene" id="KJB77311">
    <property type="protein sequence ID" value="KJB77311"/>
    <property type="gene ID" value="B456_012G130900"/>
</dbReference>